<feature type="binding site" evidence="11">
    <location>
        <position position="82"/>
    </location>
    <ligand>
        <name>ATP</name>
        <dbReference type="ChEBI" id="CHEBI:30616"/>
    </ligand>
</feature>
<dbReference type="InterPro" id="IPR045886">
    <property type="entry name" value="ThiF/MoeB/HesA"/>
</dbReference>
<feature type="domain" description="Rhodanese" evidence="13">
    <location>
        <begin position="337"/>
        <end position="439"/>
    </location>
</feature>
<keyword evidence="8 11" id="KW-0067">ATP-binding</keyword>
<comment type="similarity">
    <text evidence="11">In the N-terminal section; belongs to the HesA/MoeB/ThiF family. UBA4 subfamily.</text>
</comment>
<feature type="binding site" evidence="11">
    <location>
        <begin position="173"/>
        <end position="174"/>
    </location>
    <ligand>
        <name>ATP</name>
        <dbReference type="ChEBI" id="CHEBI:30616"/>
    </ligand>
</feature>
<feature type="binding site" evidence="11">
    <location>
        <position position="292"/>
    </location>
    <ligand>
        <name>Zn(2+)</name>
        <dbReference type="ChEBI" id="CHEBI:29105"/>
    </ligand>
</feature>
<evidence type="ECO:0000256" key="7">
    <source>
        <dbReference type="ARBA" id="ARBA00022833"/>
    </source>
</evidence>
<dbReference type="Pfam" id="PF00581">
    <property type="entry name" value="Rhodanese"/>
    <property type="match status" value="1"/>
</dbReference>
<dbReference type="InterPro" id="IPR035985">
    <property type="entry name" value="Ubiquitin-activating_enz"/>
</dbReference>
<keyword evidence="12" id="KW-0175">Coiled coil</keyword>
<feature type="binding site" evidence="11">
    <location>
        <position position="127"/>
    </location>
    <ligand>
        <name>ATP</name>
        <dbReference type="ChEBI" id="CHEBI:30616"/>
    </ligand>
</feature>
<reference evidence="14" key="1">
    <citation type="submission" date="2019-08" db="EMBL/GenBank/DDBJ databases">
        <title>The genome of the North American firefly Photinus pyralis.</title>
        <authorList>
            <consortium name="Photinus pyralis genome working group"/>
            <person name="Fallon T.R."/>
            <person name="Sander Lower S.E."/>
            <person name="Weng J.-K."/>
        </authorList>
    </citation>
    <scope>NUCLEOTIDE SEQUENCE</scope>
    <source>
        <strain evidence="14">TRF0915ILg1</strain>
        <tissue evidence="14">Whole body</tissue>
    </source>
</reference>
<dbReference type="PANTHER" id="PTHR10953:SF102">
    <property type="entry name" value="ADENYLYLTRANSFERASE AND SULFURTRANSFERASE MOCS3"/>
    <property type="match status" value="1"/>
</dbReference>
<keyword evidence="9 11" id="KW-0501">Molybdenum cofactor biosynthesis</keyword>
<keyword evidence="2 11" id="KW-0963">Cytoplasm</keyword>
<evidence type="ECO:0000256" key="12">
    <source>
        <dbReference type="SAM" id="Coils"/>
    </source>
</evidence>
<dbReference type="GO" id="GO:0032447">
    <property type="term" value="P:protein urmylation"/>
    <property type="evidence" value="ECO:0007669"/>
    <property type="project" value="TreeGrafter"/>
</dbReference>
<comment type="pathway">
    <text evidence="11">tRNA modification; 5-methoxycarbonylmethyl-2-thiouridine-tRNA biosynthesis.</text>
</comment>
<name>A0A8K0GLA8_IGNLU</name>
<dbReference type="InterPro" id="IPR036873">
    <property type="entry name" value="Rhodanese-like_dom_sf"/>
</dbReference>
<feature type="binding site" evidence="11">
    <location>
        <position position="103"/>
    </location>
    <ligand>
        <name>ATP</name>
        <dbReference type="ChEBI" id="CHEBI:30616"/>
    </ligand>
</feature>
<dbReference type="GO" id="GO:0002143">
    <property type="term" value="P:tRNA wobble position uridine thiolation"/>
    <property type="evidence" value="ECO:0007669"/>
    <property type="project" value="InterPro"/>
</dbReference>
<dbReference type="Gene3D" id="3.40.50.720">
    <property type="entry name" value="NAD(P)-binding Rossmann-like Domain"/>
    <property type="match status" value="1"/>
</dbReference>
<dbReference type="EC" id="2.7.7.-" evidence="11"/>
<evidence type="ECO:0000256" key="6">
    <source>
        <dbReference type="ARBA" id="ARBA00022741"/>
    </source>
</evidence>
<proteinExistence type="inferred from homology"/>
<comment type="caution">
    <text evidence="14">The sequence shown here is derived from an EMBL/GenBank/DDBJ whole genome shotgun (WGS) entry which is preliminary data.</text>
</comment>
<dbReference type="GO" id="GO:0005829">
    <property type="term" value="C:cytosol"/>
    <property type="evidence" value="ECO:0007669"/>
    <property type="project" value="UniProtKB-SubCell"/>
</dbReference>
<feature type="binding site" evidence="11">
    <location>
        <position position="289"/>
    </location>
    <ligand>
        <name>Zn(2+)</name>
        <dbReference type="ChEBI" id="CHEBI:29105"/>
    </ligand>
</feature>
<comment type="cofactor">
    <cofactor evidence="11">
        <name>Zn(2+)</name>
        <dbReference type="ChEBI" id="CHEBI:29105"/>
    </cofactor>
    <text evidence="11">Binds 1 zinc ion per subunit.</text>
</comment>
<keyword evidence="3 11" id="KW-0808">Transferase</keyword>
<feature type="binding site" evidence="11">
    <location>
        <position position="217"/>
    </location>
    <ligand>
        <name>Zn(2+)</name>
        <dbReference type="ChEBI" id="CHEBI:29105"/>
    </ligand>
</feature>
<dbReference type="OrthoDB" id="10261062at2759"/>
<dbReference type="InterPro" id="IPR028885">
    <property type="entry name" value="MOCS3/Uba4"/>
</dbReference>
<feature type="active site" description="Cysteine persulfide intermediate; for sulfurtransferase activity" evidence="11">
    <location>
        <position position="396"/>
    </location>
</feature>
<protein>
    <recommendedName>
        <fullName evidence="11">Adenylyltransferase and sulfurtransferase MOCS3 homolog</fullName>
    </recommendedName>
    <alternativeName>
        <fullName evidence="11">UBA4 homolog</fullName>
    </alternativeName>
    <alternativeName>
        <fullName evidence="11">Ubiquitin-like protein activator 4 homolog</fullName>
    </alternativeName>
    <domain>
        <recommendedName>
            <fullName evidence="11">Adenylyltransferase</fullName>
            <ecNumber evidence="11">2.7.7.-</ecNumber>
        </recommendedName>
    </domain>
    <domain>
        <recommendedName>
            <fullName evidence="11">Sulfurtransferase</fullName>
            <ecNumber evidence="11">2.8.1.-</ecNumber>
        </recommendedName>
    </domain>
</protein>
<evidence type="ECO:0000256" key="3">
    <source>
        <dbReference type="ARBA" id="ARBA00022679"/>
    </source>
</evidence>
<dbReference type="GO" id="GO:0005524">
    <property type="term" value="F:ATP binding"/>
    <property type="evidence" value="ECO:0007669"/>
    <property type="project" value="UniProtKB-KW"/>
</dbReference>
<dbReference type="NCBIfam" id="NF004281">
    <property type="entry name" value="PRK05690.1"/>
    <property type="match status" value="1"/>
</dbReference>
<evidence type="ECO:0000256" key="4">
    <source>
        <dbReference type="ARBA" id="ARBA00022694"/>
    </source>
</evidence>
<dbReference type="GO" id="GO:0046872">
    <property type="term" value="F:metal ion binding"/>
    <property type="evidence" value="ECO:0007669"/>
    <property type="project" value="UniProtKB-KW"/>
</dbReference>
<evidence type="ECO:0000256" key="11">
    <source>
        <dbReference type="HAMAP-Rule" id="MF_03049"/>
    </source>
</evidence>
<feature type="active site" description="Glycyl thioester intermediate; for adenylyltransferase activity" evidence="11">
    <location>
        <position position="231"/>
    </location>
</feature>
<keyword evidence="6 11" id="KW-0547">Nucleotide-binding</keyword>
<dbReference type="GO" id="GO:0004792">
    <property type="term" value="F:thiosulfate-cyanide sulfurtransferase activity"/>
    <property type="evidence" value="ECO:0007669"/>
    <property type="project" value="TreeGrafter"/>
</dbReference>
<organism evidence="14 15">
    <name type="scientific">Ignelater luminosus</name>
    <name type="common">Cucubano</name>
    <name type="synonym">Pyrophorus luminosus</name>
    <dbReference type="NCBI Taxonomy" id="2038154"/>
    <lineage>
        <taxon>Eukaryota</taxon>
        <taxon>Metazoa</taxon>
        <taxon>Ecdysozoa</taxon>
        <taxon>Arthropoda</taxon>
        <taxon>Hexapoda</taxon>
        <taxon>Insecta</taxon>
        <taxon>Pterygota</taxon>
        <taxon>Neoptera</taxon>
        <taxon>Endopterygota</taxon>
        <taxon>Coleoptera</taxon>
        <taxon>Polyphaga</taxon>
        <taxon>Elateriformia</taxon>
        <taxon>Elateroidea</taxon>
        <taxon>Elateridae</taxon>
        <taxon>Agrypninae</taxon>
        <taxon>Pyrophorini</taxon>
        <taxon>Ignelater</taxon>
    </lineage>
</organism>
<dbReference type="GO" id="GO:0070566">
    <property type="term" value="F:adenylyltransferase activity"/>
    <property type="evidence" value="ECO:0007669"/>
    <property type="project" value="InterPro"/>
</dbReference>
<feature type="coiled-coil region" evidence="12">
    <location>
        <begin position="7"/>
        <end position="34"/>
    </location>
</feature>
<keyword evidence="4 11" id="KW-0819">tRNA processing</keyword>
<comment type="function">
    <text evidence="11">Plays a central role in 2-thiolation of mcm(5)S(2)U at tRNA wobble positions of cytosolic tRNA(Lys), tRNA(Glu) and tRNA(Gln). Acts by mediating the C-terminal thiocarboxylation of the sulfur carrier URM1. Its N-terminus first activates URM1 as acyl-adenylate (-COAMP), then the persulfide sulfur on the catalytic cysteine is transferred to URM1 to form thiocarboxylation (-COSH) of its C-terminus. The reaction probably involves hydrogen sulfide that is generated from the persulfide intermediate and that acts as nucleophile towards URM1. Subsequently, a transient disulfide bond is formed. Does not use thiosulfate as sulfur donor; NFS1 probably acting as a sulfur donor for thiocarboxylation reactions.</text>
</comment>
<dbReference type="CDD" id="cd00757">
    <property type="entry name" value="ThiF_MoeB_HesA_family"/>
    <property type="match status" value="1"/>
</dbReference>
<dbReference type="Pfam" id="PF00899">
    <property type="entry name" value="ThiF"/>
    <property type="match status" value="1"/>
</dbReference>
<evidence type="ECO:0000256" key="10">
    <source>
        <dbReference type="ARBA" id="ARBA00023268"/>
    </source>
</evidence>
<dbReference type="PANTHER" id="PTHR10953">
    <property type="entry name" value="UBIQUITIN-ACTIVATING ENZYME E1"/>
    <property type="match status" value="1"/>
</dbReference>
<keyword evidence="10 11" id="KW-0511">Multifunctional enzyme</keyword>
<evidence type="ECO:0000256" key="2">
    <source>
        <dbReference type="ARBA" id="ARBA00022490"/>
    </source>
</evidence>
<dbReference type="UniPathway" id="UPA00988"/>
<comment type="subcellular location">
    <subcellularLocation>
        <location evidence="1">Cytoplasm</location>
        <location evidence="1">Cytosol</location>
    </subcellularLocation>
</comment>
<evidence type="ECO:0000259" key="13">
    <source>
        <dbReference type="PROSITE" id="PS50206"/>
    </source>
</evidence>
<dbReference type="GO" id="GO:0042292">
    <property type="term" value="F:URM1 activating enzyme activity"/>
    <property type="evidence" value="ECO:0007669"/>
    <property type="project" value="TreeGrafter"/>
</dbReference>
<evidence type="ECO:0000256" key="8">
    <source>
        <dbReference type="ARBA" id="ARBA00022840"/>
    </source>
</evidence>
<keyword evidence="15" id="KW-1185">Reference proteome</keyword>
<feature type="binding site" evidence="11">
    <location>
        <position position="214"/>
    </location>
    <ligand>
        <name>Zn(2+)</name>
        <dbReference type="ChEBI" id="CHEBI:29105"/>
    </ligand>
</feature>
<sequence>MNDETKIRILQEEIASLKMELKRKEKQLHELRFNKNLKSPCSEDLNTEEIARYSRQMLIPDIGVRGQISLKQSKVLVVGTGGLGCPAALYLAAAGVGEITLIDNDEVDLTNLHRQILHTELDLGIKKVLSAFDTLTSINSNVKIVPVHMHADGTSLQKFLEDNKFTVVIDGTDNVATRYLLNDLCVINDIPLVSGSALQMEGQLTVYNFNKGPCYRCLFPVPPPPETVTSCGDGGVLGVVPGIIGVLEALEAIKIITGISGVLSGRLLIFDGSEATFHNVKLRNKNNNCEVCGIAPIITEPIDYEQFCGAKAHDKVENINILNSDENVDVTDFSHKFKNNQLLLDVRPELEYQMCHLPNSLNIPFSSIQKCKDLNDLETEIMEKCSNEGSCVYVICRRGNDSQRAVCQLKEKFSSLPVKFINIKGGLHAYSKLIDPSFPVY</sequence>
<dbReference type="InterPro" id="IPR000594">
    <property type="entry name" value="ThiF_NAD_FAD-bd"/>
</dbReference>
<dbReference type="InterPro" id="IPR001763">
    <property type="entry name" value="Rhodanese-like_dom"/>
</dbReference>
<dbReference type="EC" id="2.8.1.-" evidence="11"/>
<gene>
    <name evidence="14" type="ORF">ILUMI_01893</name>
</gene>
<evidence type="ECO:0000313" key="15">
    <source>
        <dbReference type="Proteomes" id="UP000801492"/>
    </source>
</evidence>
<keyword evidence="5 11" id="KW-0479">Metal-binding</keyword>
<dbReference type="Gene3D" id="3.40.250.10">
    <property type="entry name" value="Rhodanese-like domain"/>
    <property type="match status" value="1"/>
</dbReference>
<keyword evidence="7 11" id="KW-0862">Zinc</keyword>
<dbReference type="FunFam" id="3.40.250.10:FF:000014">
    <property type="entry name" value="Adenylyltransferase and sulfurtransferase MOCS3"/>
    <property type="match status" value="1"/>
</dbReference>
<evidence type="ECO:0000256" key="9">
    <source>
        <dbReference type="ARBA" id="ARBA00023150"/>
    </source>
</evidence>
<evidence type="ECO:0000256" key="5">
    <source>
        <dbReference type="ARBA" id="ARBA00022723"/>
    </source>
</evidence>
<dbReference type="AlphaFoldDB" id="A0A8K0GLA8"/>
<dbReference type="GO" id="GO:0006777">
    <property type="term" value="P:Mo-molybdopterin cofactor biosynthetic process"/>
    <property type="evidence" value="ECO:0007669"/>
    <property type="project" value="UniProtKB-UniRule"/>
</dbReference>
<evidence type="ECO:0000313" key="14">
    <source>
        <dbReference type="EMBL" id="KAF2904274.1"/>
    </source>
</evidence>
<dbReference type="Proteomes" id="UP000801492">
    <property type="component" value="Unassembled WGS sequence"/>
</dbReference>
<dbReference type="FunFam" id="3.40.50.720:FF:000033">
    <property type="entry name" value="Adenylyltransferase and sulfurtransferase MOCS3"/>
    <property type="match status" value="1"/>
</dbReference>
<accession>A0A8K0GLA8</accession>
<evidence type="ECO:0000256" key="1">
    <source>
        <dbReference type="ARBA" id="ARBA00004514"/>
    </source>
</evidence>
<feature type="binding site" evidence="11">
    <location>
        <begin position="110"/>
        <end position="114"/>
    </location>
    <ligand>
        <name>ATP</name>
        <dbReference type="ChEBI" id="CHEBI:30616"/>
    </ligand>
</feature>
<dbReference type="HAMAP" id="MF_03049">
    <property type="entry name" value="MOCS3_Uba4"/>
    <property type="match status" value="1"/>
</dbReference>
<dbReference type="EMBL" id="VTPC01000803">
    <property type="protein sequence ID" value="KAF2904274.1"/>
    <property type="molecule type" value="Genomic_DNA"/>
</dbReference>
<dbReference type="SUPFAM" id="SSF69572">
    <property type="entry name" value="Activating enzymes of the ubiquitin-like proteins"/>
    <property type="match status" value="1"/>
</dbReference>
<dbReference type="PROSITE" id="PS50206">
    <property type="entry name" value="RHODANESE_3"/>
    <property type="match status" value="1"/>
</dbReference>